<accession>A0A327KMQ5</accession>
<proteinExistence type="predicted"/>
<dbReference type="GO" id="GO:0000103">
    <property type="term" value="P:sulfate assimilation"/>
    <property type="evidence" value="ECO:0007669"/>
    <property type="project" value="TreeGrafter"/>
</dbReference>
<evidence type="ECO:0000256" key="1">
    <source>
        <dbReference type="PIRSR" id="PIRSR600760-2"/>
    </source>
</evidence>
<dbReference type="SUPFAM" id="SSF56655">
    <property type="entry name" value="Carbohydrate phosphatase"/>
    <property type="match status" value="1"/>
</dbReference>
<dbReference type="Pfam" id="PF00459">
    <property type="entry name" value="Inositol_P"/>
    <property type="match status" value="1"/>
</dbReference>
<dbReference type="EMBL" id="NPEX01000276">
    <property type="protein sequence ID" value="RAI39631.1"/>
    <property type="molecule type" value="Genomic_DNA"/>
</dbReference>
<reference evidence="2 3" key="1">
    <citation type="submission" date="2017-07" db="EMBL/GenBank/DDBJ databases">
        <title>Draft Genome Sequences of Select Purple Nonsulfur Bacteria.</title>
        <authorList>
            <person name="Lasarre B."/>
            <person name="Mckinlay J.B."/>
        </authorList>
    </citation>
    <scope>NUCLEOTIDE SEQUENCE [LARGE SCALE GENOMIC DNA]</scope>
    <source>
        <strain evidence="2 3">DSM 5909</strain>
    </source>
</reference>
<dbReference type="GO" id="GO:0050427">
    <property type="term" value="P:3'-phosphoadenosine 5'-phosphosulfate metabolic process"/>
    <property type="evidence" value="ECO:0007669"/>
    <property type="project" value="TreeGrafter"/>
</dbReference>
<protein>
    <submittedName>
        <fullName evidence="2">3'(2'),5'-bisphosphate nucleotidase CysQ</fullName>
    </submittedName>
</protein>
<dbReference type="AlphaFoldDB" id="A0A327KMQ5"/>
<dbReference type="PRINTS" id="PR00377">
    <property type="entry name" value="IMPHPHTASES"/>
</dbReference>
<dbReference type="PANTHER" id="PTHR43028">
    <property type="entry name" value="3'(2'),5'-BISPHOSPHATE NUCLEOTIDASE 1"/>
    <property type="match status" value="1"/>
</dbReference>
<evidence type="ECO:0000313" key="2">
    <source>
        <dbReference type="EMBL" id="RAI39631.1"/>
    </source>
</evidence>
<name>A0A327KMQ5_9BRAD</name>
<sequence length="130" mass="13514">MLPTDDALLAALTTLVSRAGRAILDVSRDALAVREKADHSPVTAADSAAQEVIAEGLARLLPGVPVVSEESDDNAGRGFGAATFVLVDPLDGTREFVKGIDEYTVNVAIVEAGRPTAGLVFLPARGALYR</sequence>
<evidence type="ECO:0000313" key="3">
    <source>
        <dbReference type="Proteomes" id="UP000249130"/>
    </source>
</evidence>
<gene>
    <name evidence="2" type="ORF">CH341_25445</name>
</gene>
<feature type="non-terminal residue" evidence="2">
    <location>
        <position position="130"/>
    </location>
</feature>
<dbReference type="RefSeq" id="WP_281023630.1">
    <property type="nucleotide sequence ID" value="NZ_NPEX01000276.1"/>
</dbReference>
<dbReference type="Proteomes" id="UP000249130">
    <property type="component" value="Unassembled WGS sequence"/>
</dbReference>
<dbReference type="InterPro" id="IPR000760">
    <property type="entry name" value="Inositol_monophosphatase-like"/>
</dbReference>
<dbReference type="InterPro" id="IPR050725">
    <property type="entry name" value="CysQ/Inositol_MonoPase"/>
</dbReference>
<comment type="caution">
    <text evidence="2">The sequence shown here is derived from an EMBL/GenBank/DDBJ whole genome shotgun (WGS) entry which is preliminary data.</text>
</comment>
<dbReference type="GO" id="GO:0046872">
    <property type="term" value="F:metal ion binding"/>
    <property type="evidence" value="ECO:0007669"/>
    <property type="project" value="UniProtKB-KW"/>
</dbReference>
<keyword evidence="3" id="KW-1185">Reference proteome</keyword>
<dbReference type="GO" id="GO:0008441">
    <property type="term" value="F:3'(2'),5'-bisphosphate nucleotidase activity"/>
    <property type="evidence" value="ECO:0007669"/>
    <property type="project" value="TreeGrafter"/>
</dbReference>
<dbReference type="PANTHER" id="PTHR43028:SF5">
    <property type="entry name" value="3'(2'),5'-BISPHOSPHATE NUCLEOTIDASE 1"/>
    <property type="match status" value="1"/>
</dbReference>
<feature type="binding site" evidence="1">
    <location>
        <position position="90"/>
    </location>
    <ligand>
        <name>Mg(2+)</name>
        <dbReference type="ChEBI" id="CHEBI:18420"/>
        <label>2</label>
    </ligand>
</feature>
<feature type="binding site" evidence="1">
    <location>
        <position position="91"/>
    </location>
    <ligand>
        <name>Mg(2+)</name>
        <dbReference type="ChEBI" id="CHEBI:18420"/>
        <label>1</label>
        <note>catalytic</note>
    </ligand>
</feature>
<organism evidence="2 3">
    <name type="scientific">Rhodoplanes roseus</name>
    <dbReference type="NCBI Taxonomy" id="29409"/>
    <lineage>
        <taxon>Bacteria</taxon>
        <taxon>Pseudomonadati</taxon>
        <taxon>Pseudomonadota</taxon>
        <taxon>Alphaproteobacteria</taxon>
        <taxon>Hyphomicrobiales</taxon>
        <taxon>Nitrobacteraceae</taxon>
        <taxon>Rhodoplanes</taxon>
    </lineage>
</organism>
<keyword evidence="1" id="KW-0479">Metal-binding</keyword>
<comment type="cofactor">
    <cofactor evidence="1">
        <name>Mg(2+)</name>
        <dbReference type="ChEBI" id="CHEBI:18420"/>
    </cofactor>
</comment>
<feature type="binding site" evidence="1">
    <location>
        <position position="88"/>
    </location>
    <ligand>
        <name>Mg(2+)</name>
        <dbReference type="ChEBI" id="CHEBI:18420"/>
        <label>1</label>
        <note>catalytic</note>
    </ligand>
</feature>
<feature type="binding site" evidence="1">
    <location>
        <position position="69"/>
    </location>
    <ligand>
        <name>Mg(2+)</name>
        <dbReference type="ChEBI" id="CHEBI:18420"/>
        <label>1</label>
        <note>catalytic</note>
    </ligand>
</feature>
<keyword evidence="1" id="KW-0460">Magnesium</keyword>
<dbReference type="Gene3D" id="3.30.540.10">
    <property type="entry name" value="Fructose-1,6-Bisphosphatase, subunit A, domain 1"/>
    <property type="match status" value="1"/>
</dbReference>